<keyword evidence="1" id="KW-0472">Membrane</keyword>
<reference evidence="2" key="1">
    <citation type="submission" date="2016-03" db="EMBL/GenBank/DDBJ databases">
        <authorList>
            <person name="Borrel G."/>
            <person name="Mccann A."/>
            <person name="O'Toole P.W."/>
        </authorList>
    </citation>
    <scope>NUCLEOTIDE SEQUENCE</scope>
    <source>
        <strain evidence="2">183</strain>
    </source>
</reference>
<keyword evidence="1" id="KW-1133">Transmembrane helix</keyword>
<name>A0A8J8PG30_9ARCH</name>
<protein>
    <recommendedName>
        <fullName evidence="4">Zinc ribbon domain-containing protein</fullName>
    </recommendedName>
</protein>
<evidence type="ECO:0000313" key="3">
    <source>
        <dbReference type="Proteomes" id="UP000752814"/>
    </source>
</evidence>
<proteinExistence type="predicted"/>
<gene>
    <name evidence="2" type="ORF">A3207_07480</name>
</gene>
<dbReference type="AlphaFoldDB" id="A0A8J8PG30"/>
<evidence type="ECO:0000313" key="2">
    <source>
        <dbReference type="EMBL" id="TQS83432.1"/>
    </source>
</evidence>
<dbReference type="RefSeq" id="WP_400256590.1">
    <property type="nucleotide sequence ID" value="NZ_CAYAYE010000009.1"/>
</dbReference>
<evidence type="ECO:0000256" key="1">
    <source>
        <dbReference type="SAM" id="Phobius"/>
    </source>
</evidence>
<dbReference type="Gene3D" id="2.20.28.30">
    <property type="entry name" value="RNA polymerase ii, chain L"/>
    <property type="match status" value="1"/>
</dbReference>
<sequence length="248" mass="27467">MITIKCPKCVAPIEIDAGTKFTKCPYCDTQIYIDRSGAGFYYIIDFTLNKDAAIGTFKRWASGPSKVKNLDKAASIINIKKMFFPTYFFRRHVDGKEKIIIEPAQSTTLPGLHRLKIPAGDFQIFDSSYNIDDAELMEPDIEMLHYLDSLPGSGKEQALVYFPIWIIEYSYKGTNYKAVIDASSSEVFASSFPTRSSASYLAITASGFVAFFIEGALAVKYPVIAIALMGVTALAVFLTSYKITKEAA</sequence>
<accession>A0A8J8PG30</accession>
<comment type="caution">
    <text evidence="2">The sequence shown here is derived from an EMBL/GenBank/DDBJ whole genome shotgun (WGS) entry which is preliminary data.</text>
</comment>
<keyword evidence="1" id="KW-0812">Transmembrane</keyword>
<dbReference type="Proteomes" id="UP000752814">
    <property type="component" value="Unassembled WGS sequence"/>
</dbReference>
<feature type="transmembrane region" description="Helical" evidence="1">
    <location>
        <begin position="223"/>
        <end position="241"/>
    </location>
</feature>
<organism evidence="2 3">
    <name type="scientific">Candidatus Methanomassiliicoccus intestinalis</name>
    <dbReference type="NCBI Taxonomy" id="1406512"/>
    <lineage>
        <taxon>Archaea</taxon>
        <taxon>Methanobacteriati</taxon>
        <taxon>Thermoplasmatota</taxon>
        <taxon>Thermoplasmata</taxon>
        <taxon>Methanomassiliicoccales</taxon>
        <taxon>Methanomassiliicoccaceae</taxon>
        <taxon>Methanomassiliicoccus</taxon>
    </lineage>
</organism>
<evidence type="ECO:0008006" key="4">
    <source>
        <dbReference type="Google" id="ProtNLM"/>
    </source>
</evidence>
<dbReference type="EMBL" id="LVVT01000010">
    <property type="protein sequence ID" value="TQS83432.1"/>
    <property type="molecule type" value="Genomic_DNA"/>
</dbReference>
<feature type="transmembrane region" description="Helical" evidence="1">
    <location>
        <begin position="198"/>
        <end position="217"/>
    </location>
</feature>